<protein>
    <recommendedName>
        <fullName evidence="8">Protein kinase domain-containing protein</fullName>
    </recommendedName>
</protein>
<dbReference type="CDD" id="cd14066">
    <property type="entry name" value="STKc_IRAK"/>
    <property type="match status" value="1"/>
</dbReference>
<keyword evidence="3" id="KW-0418">Kinase</keyword>
<evidence type="ECO:0000313" key="10">
    <source>
        <dbReference type="Proteomes" id="UP001472677"/>
    </source>
</evidence>
<comment type="caution">
    <text evidence="9">The sequence shown here is derived from an EMBL/GenBank/DDBJ whole genome shotgun (WGS) entry which is preliminary data.</text>
</comment>
<reference evidence="9 10" key="1">
    <citation type="journal article" date="2024" name="G3 (Bethesda)">
        <title>Genome assembly of Hibiscus sabdariffa L. provides insights into metabolisms of medicinal natural products.</title>
        <authorList>
            <person name="Kim T."/>
        </authorList>
    </citation>
    <scope>NUCLEOTIDE SEQUENCE [LARGE SCALE GENOMIC DNA]</scope>
    <source>
        <strain evidence="9">TK-2024</strain>
        <tissue evidence="9">Old leaves</tissue>
    </source>
</reference>
<dbReference type="SMART" id="SM00220">
    <property type="entry name" value="S_TKc"/>
    <property type="match status" value="1"/>
</dbReference>
<evidence type="ECO:0000256" key="7">
    <source>
        <dbReference type="SAM" id="SignalP"/>
    </source>
</evidence>
<dbReference type="Proteomes" id="UP001472677">
    <property type="component" value="Unassembled WGS sequence"/>
</dbReference>
<feature type="chain" id="PRO_5046381226" description="Protein kinase domain-containing protein" evidence="7">
    <location>
        <begin position="28"/>
        <end position="767"/>
    </location>
</feature>
<dbReference type="PROSITE" id="PS00107">
    <property type="entry name" value="PROTEIN_KINASE_ATP"/>
    <property type="match status" value="1"/>
</dbReference>
<keyword evidence="10" id="KW-1185">Reference proteome</keyword>
<feature type="signal peptide" evidence="7">
    <location>
        <begin position="1"/>
        <end position="27"/>
    </location>
</feature>
<feature type="transmembrane region" description="Helical" evidence="6">
    <location>
        <begin position="368"/>
        <end position="390"/>
    </location>
</feature>
<evidence type="ECO:0000256" key="1">
    <source>
        <dbReference type="ARBA" id="ARBA00022679"/>
    </source>
</evidence>
<accession>A0ABR2E6X2</accession>
<dbReference type="PROSITE" id="PS50011">
    <property type="entry name" value="PROTEIN_KINASE_DOM"/>
    <property type="match status" value="1"/>
</dbReference>
<evidence type="ECO:0000313" key="9">
    <source>
        <dbReference type="EMBL" id="KAK8552414.1"/>
    </source>
</evidence>
<dbReference type="Gene3D" id="2.130.10.30">
    <property type="entry name" value="Regulator of chromosome condensation 1/beta-lactamase-inhibitor protein II"/>
    <property type="match status" value="1"/>
</dbReference>
<sequence>MGFYFCKSRHFPLLIFSFLCFARFSSSLSSVSISETSNLIIVCALVPSNGGIQPSSINCSSFHVPGVRTPFNSNDSFSGIVSGIGFVCGLKPHFSSSNVSVMHCWRFSRNGSFLSLKRIYMGPALNRLEAGNTHICGLNETDGLECWQWPGFNQTGGVQFFSDIAVGEGFVCGLTKDGKTIRFLGNFTGIAGQEISGNYSLVAAGYSHVCAINSDGGIECWGNRNIMGDAPHGQFKELALGLNRSCALRTNGTVVCWGMSNFRLQQGLESLEFITIKAKSNVFCGVSALNYSLFCWGDPNFDSNPMVFSEVLPGPCRNVCPCGSFPGSGLLCSNGGSICQACTAGAISSAPSPQPENRSSNSDLNDRLIAFLVVCVGSFSLLLVVGFFLFRYCRDRGCRVHDSGPLGETGAPTNSGLCSNRTHQTPPAVLEKRLSQLTSMGTTGRLEEFSFEALVQATNNFSEDHKIGTGSFGSVYHATLDDGREVAIKRAEITSTSSCAIHTRRQEDRDDAFVNELEYLSRVHHKNLVRLLGFCEDSNEHILIYEYMNNGTLHDHLHEVQNSPLMSWAIRLKIALHAARGIEYLHEYAVPQIIHRDIKPANILLDTNWTAKVSDFGLSLRGPGEDESHLSLRAAGTVGYMDPEYFRLQQLTTKSDVYSFGIVLLELLSGYKAIYQNENGAHRNVIDFVVPYVLRDEIHRVLDQTVPPPTPFEIEAVACVGYLAADCVRPEGRDRPSMTEIVNSLEKASMACLIPHDFSLSSTQSST</sequence>
<dbReference type="Gene3D" id="3.30.200.20">
    <property type="entry name" value="Phosphorylase Kinase, domain 1"/>
    <property type="match status" value="1"/>
</dbReference>
<keyword evidence="6" id="KW-0472">Membrane</keyword>
<dbReference type="InterPro" id="IPR017441">
    <property type="entry name" value="Protein_kinase_ATP_BS"/>
</dbReference>
<dbReference type="Gene3D" id="1.10.510.10">
    <property type="entry name" value="Transferase(Phosphotransferase) domain 1"/>
    <property type="match status" value="1"/>
</dbReference>
<dbReference type="Pfam" id="PF13540">
    <property type="entry name" value="RCC1_2"/>
    <property type="match status" value="1"/>
</dbReference>
<organism evidence="9 10">
    <name type="scientific">Hibiscus sabdariffa</name>
    <name type="common">roselle</name>
    <dbReference type="NCBI Taxonomy" id="183260"/>
    <lineage>
        <taxon>Eukaryota</taxon>
        <taxon>Viridiplantae</taxon>
        <taxon>Streptophyta</taxon>
        <taxon>Embryophyta</taxon>
        <taxon>Tracheophyta</taxon>
        <taxon>Spermatophyta</taxon>
        <taxon>Magnoliopsida</taxon>
        <taxon>eudicotyledons</taxon>
        <taxon>Gunneridae</taxon>
        <taxon>Pentapetalae</taxon>
        <taxon>rosids</taxon>
        <taxon>malvids</taxon>
        <taxon>Malvales</taxon>
        <taxon>Malvaceae</taxon>
        <taxon>Malvoideae</taxon>
        <taxon>Hibiscus</taxon>
    </lineage>
</organism>
<dbReference type="PANTHER" id="PTHR46146">
    <property type="entry name" value="SERINE/THREONINE-PROTEIN KINASE-LIKE PROTEIN CCR4"/>
    <property type="match status" value="1"/>
</dbReference>
<dbReference type="EMBL" id="JBBPBM010000020">
    <property type="protein sequence ID" value="KAK8552414.1"/>
    <property type="molecule type" value="Genomic_DNA"/>
</dbReference>
<keyword evidence="6" id="KW-0812">Transmembrane</keyword>
<evidence type="ECO:0000256" key="5">
    <source>
        <dbReference type="PROSITE-ProRule" id="PRU10141"/>
    </source>
</evidence>
<dbReference type="Pfam" id="PF00069">
    <property type="entry name" value="Pkinase"/>
    <property type="match status" value="1"/>
</dbReference>
<dbReference type="SUPFAM" id="SSF56112">
    <property type="entry name" value="Protein kinase-like (PK-like)"/>
    <property type="match status" value="1"/>
</dbReference>
<evidence type="ECO:0000256" key="6">
    <source>
        <dbReference type="SAM" id="Phobius"/>
    </source>
</evidence>
<dbReference type="PANTHER" id="PTHR46146:SF4">
    <property type="entry name" value="SERINE_THREONINE-PROTEIN KINASE-LIKE PROTEIN CCR4"/>
    <property type="match status" value="1"/>
</dbReference>
<evidence type="ECO:0000256" key="4">
    <source>
        <dbReference type="ARBA" id="ARBA00022840"/>
    </source>
</evidence>
<dbReference type="SUPFAM" id="SSF50985">
    <property type="entry name" value="RCC1/BLIP-II"/>
    <property type="match status" value="1"/>
</dbReference>
<dbReference type="InterPro" id="IPR008271">
    <property type="entry name" value="Ser/Thr_kinase_AS"/>
</dbReference>
<keyword evidence="7" id="KW-0732">Signal</keyword>
<evidence type="ECO:0000256" key="2">
    <source>
        <dbReference type="ARBA" id="ARBA00022741"/>
    </source>
</evidence>
<keyword evidence="4 5" id="KW-0067">ATP-binding</keyword>
<dbReference type="InterPro" id="IPR009091">
    <property type="entry name" value="RCC1/BLIP-II"/>
</dbReference>
<keyword evidence="6" id="KW-1133">Transmembrane helix</keyword>
<proteinExistence type="predicted"/>
<dbReference type="InterPro" id="IPR000719">
    <property type="entry name" value="Prot_kinase_dom"/>
</dbReference>
<evidence type="ECO:0000259" key="8">
    <source>
        <dbReference type="PROSITE" id="PS50011"/>
    </source>
</evidence>
<evidence type="ECO:0000256" key="3">
    <source>
        <dbReference type="ARBA" id="ARBA00022777"/>
    </source>
</evidence>
<name>A0ABR2E6X2_9ROSI</name>
<gene>
    <name evidence="9" type="ORF">V6N12_041009</name>
</gene>
<keyword evidence="1" id="KW-0808">Transferase</keyword>
<feature type="binding site" evidence="5">
    <location>
        <position position="489"/>
    </location>
    <ligand>
        <name>ATP</name>
        <dbReference type="ChEBI" id="CHEBI:30616"/>
    </ligand>
</feature>
<dbReference type="InterPro" id="IPR011009">
    <property type="entry name" value="Kinase-like_dom_sf"/>
</dbReference>
<dbReference type="PROSITE" id="PS00108">
    <property type="entry name" value="PROTEIN_KINASE_ST"/>
    <property type="match status" value="1"/>
</dbReference>
<keyword evidence="2 5" id="KW-0547">Nucleotide-binding</keyword>
<feature type="domain" description="Protein kinase" evidence="8">
    <location>
        <begin position="461"/>
        <end position="759"/>
    </location>
</feature>